<dbReference type="InterPro" id="IPR013126">
    <property type="entry name" value="Hsp_70_fam"/>
</dbReference>
<dbReference type="GO" id="GO:0005524">
    <property type="term" value="F:ATP binding"/>
    <property type="evidence" value="ECO:0007669"/>
    <property type="project" value="UniProtKB-KW"/>
</dbReference>
<proteinExistence type="inferred from homology"/>
<keyword evidence="4" id="KW-0143">Chaperone</keyword>
<keyword evidence="8" id="KW-1185">Reference proteome</keyword>
<comment type="similarity">
    <text evidence="1">Belongs to the heat shock protein 70 family.</text>
</comment>
<dbReference type="GO" id="GO:0140662">
    <property type="term" value="F:ATP-dependent protein folding chaperone"/>
    <property type="evidence" value="ECO:0007669"/>
    <property type="project" value="InterPro"/>
</dbReference>
<dbReference type="PANTHER" id="PTHR45639">
    <property type="entry name" value="HSC70CB, ISOFORM G-RELATED"/>
    <property type="match status" value="1"/>
</dbReference>
<dbReference type="PANTHER" id="PTHR45639:SF3">
    <property type="entry name" value="HYPOXIA UP-REGULATED PROTEIN 1"/>
    <property type="match status" value="1"/>
</dbReference>
<evidence type="ECO:0000313" key="7">
    <source>
        <dbReference type="EMBL" id="KAJ7333152.1"/>
    </source>
</evidence>
<dbReference type="EMBL" id="MU827787">
    <property type="protein sequence ID" value="KAJ7333152.1"/>
    <property type="molecule type" value="Genomic_DNA"/>
</dbReference>
<dbReference type="Proteomes" id="UP001163046">
    <property type="component" value="Unassembled WGS sequence"/>
</dbReference>
<dbReference type="SUPFAM" id="SSF53067">
    <property type="entry name" value="Actin-like ATPase domain"/>
    <property type="match status" value="1"/>
</dbReference>
<evidence type="ECO:0000256" key="5">
    <source>
        <dbReference type="ARBA" id="ARBA00040503"/>
    </source>
</evidence>
<evidence type="ECO:0000313" key="8">
    <source>
        <dbReference type="Proteomes" id="UP001163046"/>
    </source>
</evidence>
<feature type="non-terminal residue" evidence="7">
    <location>
        <position position="149"/>
    </location>
</feature>
<evidence type="ECO:0000256" key="1">
    <source>
        <dbReference type="ARBA" id="ARBA00007381"/>
    </source>
</evidence>
<feature type="transmembrane region" description="Helical" evidence="6">
    <location>
        <begin position="40"/>
        <end position="63"/>
    </location>
</feature>
<dbReference type="Gene3D" id="3.30.30.30">
    <property type="match status" value="1"/>
</dbReference>
<dbReference type="GO" id="GO:0030968">
    <property type="term" value="P:endoplasmic reticulum unfolded protein response"/>
    <property type="evidence" value="ECO:0007669"/>
    <property type="project" value="TreeGrafter"/>
</dbReference>
<evidence type="ECO:0000256" key="4">
    <source>
        <dbReference type="ARBA" id="ARBA00023186"/>
    </source>
</evidence>
<protein>
    <recommendedName>
        <fullName evidence="5">Hypoxia up-regulated protein 1</fullName>
    </recommendedName>
</protein>
<accession>A0A9W9YDP9</accession>
<organism evidence="7 8">
    <name type="scientific">Desmophyllum pertusum</name>
    <dbReference type="NCBI Taxonomy" id="174260"/>
    <lineage>
        <taxon>Eukaryota</taxon>
        <taxon>Metazoa</taxon>
        <taxon>Cnidaria</taxon>
        <taxon>Anthozoa</taxon>
        <taxon>Hexacorallia</taxon>
        <taxon>Scleractinia</taxon>
        <taxon>Caryophylliina</taxon>
        <taxon>Caryophylliidae</taxon>
        <taxon>Desmophyllum</taxon>
    </lineage>
</organism>
<dbReference type="Gene3D" id="3.30.420.40">
    <property type="match status" value="1"/>
</dbReference>
<evidence type="ECO:0000256" key="3">
    <source>
        <dbReference type="ARBA" id="ARBA00022840"/>
    </source>
</evidence>
<name>A0A9W9YDP9_9CNID</name>
<keyword evidence="6" id="KW-1133">Transmembrane helix</keyword>
<dbReference type="GO" id="GO:0034663">
    <property type="term" value="C:endoplasmic reticulum chaperone complex"/>
    <property type="evidence" value="ECO:0007669"/>
    <property type="project" value="TreeGrafter"/>
</dbReference>
<comment type="caution">
    <text evidence="7">The sequence shown here is derived from an EMBL/GenBank/DDBJ whole genome shotgun (WGS) entry which is preliminary data.</text>
</comment>
<keyword evidence="6" id="KW-0472">Membrane</keyword>
<sequence length="149" mass="16437">IVYNLCSLLYNETKQALFLLAARCIEQAQILTMLIRKPGMMLFITAVVLLSCFVFPSDGLAVMSVDLGSQFMKVAIVKPGVPMEIVLNTESRRKTPVAVSLKDNERLFSDGALTMSVKYPKKSYIYVQNVLGEKFSKPAGTAVQAKVII</sequence>
<dbReference type="AlphaFoldDB" id="A0A9W9YDP9"/>
<dbReference type="Pfam" id="PF00012">
    <property type="entry name" value="HSP70"/>
    <property type="match status" value="1"/>
</dbReference>
<reference evidence="7" key="1">
    <citation type="submission" date="2023-01" db="EMBL/GenBank/DDBJ databases">
        <title>Genome assembly of the deep-sea coral Lophelia pertusa.</title>
        <authorList>
            <person name="Herrera S."/>
            <person name="Cordes E."/>
        </authorList>
    </citation>
    <scope>NUCLEOTIDE SEQUENCE</scope>
    <source>
        <strain evidence="7">USNM1676648</strain>
        <tissue evidence="7">Polyp</tissue>
    </source>
</reference>
<keyword evidence="6" id="KW-0812">Transmembrane</keyword>
<gene>
    <name evidence="7" type="primary">HYOU1_2</name>
    <name evidence="7" type="ORF">OS493_018328</name>
</gene>
<dbReference type="OrthoDB" id="10262720at2759"/>
<evidence type="ECO:0000256" key="6">
    <source>
        <dbReference type="SAM" id="Phobius"/>
    </source>
</evidence>
<keyword evidence="3" id="KW-0067">ATP-binding</keyword>
<dbReference type="InterPro" id="IPR043129">
    <property type="entry name" value="ATPase_NBD"/>
</dbReference>
<evidence type="ECO:0000256" key="2">
    <source>
        <dbReference type="ARBA" id="ARBA00022741"/>
    </source>
</evidence>
<keyword evidence="2" id="KW-0547">Nucleotide-binding</keyword>